<sequence length="70" mass="8251">MPFHGEKNFKTSTSNCHPIIDFIMNQDFSLRCNEHKKQVIWDKKTHKFVGYCDFDGEVSLESSEMLFCKC</sequence>
<dbReference type="Proteomes" id="UP000478052">
    <property type="component" value="Unassembled WGS sequence"/>
</dbReference>
<organism evidence="1 2">
    <name type="scientific">Aphis craccivora</name>
    <name type="common">Cowpea aphid</name>
    <dbReference type="NCBI Taxonomy" id="307492"/>
    <lineage>
        <taxon>Eukaryota</taxon>
        <taxon>Metazoa</taxon>
        <taxon>Ecdysozoa</taxon>
        <taxon>Arthropoda</taxon>
        <taxon>Hexapoda</taxon>
        <taxon>Insecta</taxon>
        <taxon>Pterygota</taxon>
        <taxon>Neoptera</taxon>
        <taxon>Paraneoptera</taxon>
        <taxon>Hemiptera</taxon>
        <taxon>Sternorrhyncha</taxon>
        <taxon>Aphidomorpha</taxon>
        <taxon>Aphidoidea</taxon>
        <taxon>Aphididae</taxon>
        <taxon>Aphidini</taxon>
        <taxon>Aphis</taxon>
        <taxon>Aphis</taxon>
    </lineage>
</organism>
<proteinExistence type="predicted"/>
<dbReference type="AlphaFoldDB" id="A0A6G0VY15"/>
<gene>
    <name evidence="1" type="ORF">FWK35_00024450</name>
</gene>
<accession>A0A6G0VY15</accession>
<evidence type="ECO:0000313" key="2">
    <source>
        <dbReference type="Proteomes" id="UP000478052"/>
    </source>
</evidence>
<evidence type="ECO:0000313" key="1">
    <source>
        <dbReference type="EMBL" id="KAF0711015.1"/>
    </source>
</evidence>
<comment type="caution">
    <text evidence="1">The sequence shown here is derived from an EMBL/GenBank/DDBJ whole genome shotgun (WGS) entry which is preliminary data.</text>
</comment>
<reference evidence="1 2" key="1">
    <citation type="submission" date="2019-08" db="EMBL/GenBank/DDBJ databases">
        <title>Whole genome of Aphis craccivora.</title>
        <authorList>
            <person name="Voronova N.V."/>
            <person name="Shulinski R.S."/>
            <person name="Bandarenka Y.V."/>
            <person name="Zhorov D.G."/>
            <person name="Warner D."/>
        </authorList>
    </citation>
    <scope>NUCLEOTIDE SEQUENCE [LARGE SCALE GENOMIC DNA]</scope>
    <source>
        <strain evidence="1">180601</strain>
        <tissue evidence="1">Whole Body</tissue>
    </source>
</reference>
<name>A0A6G0VY15_APHCR</name>
<protein>
    <submittedName>
        <fullName evidence="1">THAP-type domain-containing protein</fullName>
    </submittedName>
</protein>
<dbReference type="EMBL" id="VUJU01011440">
    <property type="protein sequence ID" value="KAF0711015.1"/>
    <property type="molecule type" value="Genomic_DNA"/>
</dbReference>
<keyword evidence="2" id="KW-1185">Reference proteome</keyword>